<dbReference type="InterPro" id="IPR050232">
    <property type="entry name" value="FBL13/AtMIF1-like"/>
</dbReference>
<evidence type="ECO:0000259" key="1">
    <source>
        <dbReference type="PROSITE" id="PS50181"/>
    </source>
</evidence>
<dbReference type="InterPro" id="IPR001810">
    <property type="entry name" value="F-box_dom"/>
</dbReference>
<reference evidence="2" key="1">
    <citation type="journal article" date="2021" name="Nat. Commun.">
        <title>Genomic analyses provide insights into spinach domestication and the genetic basis of agronomic traits.</title>
        <authorList>
            <person name="Cai X."/>
            <person name="Sun X."/>
            <person name="Xu C."/>
            <person name="Sun H."/>
            <person name="Wang X."/>
            <person name="Ge C."/>
            <person name="Zhang Z."/>
            <person name="Wang Q."/>
            <person name="Fei Z."/>
            <person name="Jiao C."/>
            <person name="Wang Q."/>
        </authorList>
    </citation>
    <scope>NUCLEOTIDE SEQUENCE [LARGE SCALE GENOMIC DNA]</scope>
    <source>
        <strain evidence="2">cv. Varoflay</strain>
    </source>
</reference>
<protein>
    <submittedName>
        <fullName evidence="3">F-box protein At4g09920-like</fullName>
    </submittedName>
</protein>
<dbReference type="SUPFAM" id="SSF81383">
    <property type="entry name" value="F-box domain"/>
    <property type="match status" value="1"/>
</dbReference>
<dbReference type="Gene3D" id="3.80.10.10">
    <property type="entry name" value="Ribonuclease Inhibitor"/>
    <property type="match status" value="1"/>
</dbReference>
<feature type="domain" description="F-box" evidence="1">
    <location>
        <begin position="6"/>
        <end position="52"/>
    </location>
</feature>
<organism evidence="2 3">
    <name type="scientific">Spinacia oleracea</name>
    <name type="common">Spinach</name>
    <dbReference type="NCBI Taxonomy" id="3562"/>
    <lineage>
        <taxon>Eukaryota</taxon>
        <taxon>Viridiplantae</taxon>
        <taxon>Streptophyta</taxon>
        <taxon>Embryophyta</taxon>
        <taxon>Tracheophyta</taxon>
        <taxon>Spermatophyta</taxon>
        <taxon>Magnoliopsida</taxon>
        <taxon>eudicotyledons</taxon>
        <taxon>Gunneridae</taxon>
        <taxon>Pentapetalae</taxon>
        <taxon>Caryophyllales</taxon>
        <taxon>Chenopodiaceae</taxon>
        <taxon>Chenopodioideae</taxon>
        <taxon>Anserineae</taxon>
        <taxon>Spinacia</taxon>
    </lineage>
</organism>
<gene>
    <name evidence="3" type="primary">LOC130463633</name>
</gene>
<accession>A0ABM3QZJ8</accession>
<reference evidence="3" key="2">
    <citation type="submission" date="2025-08" db="UniProtKB">
        <authorList>
            <consortium name="RefSeq"/>
        </authorList>
    </citation>
    <scope>IDENTIFICATION</scope>
    <source>
        <tissue evidence="3">Leaf</tissue>
    </source>
</reference>
<name>A0ABM3QZJ8_SPIOL</name>
<dbReference type="RefSeq" id="XP_056688799.1">
    <property type="nucleotide sequence ID" value="XM_056832821.1"/>
</dbReference>
<dbReference type="GeneID" id="130463633"/>
<keyword evidence="2" id="KW-1185">Reference proteome</keyword>
<dbReference type="SUPFAM" id="SSF52047">
    <property type="entry name" value="RNI-like"/>
    <property type="match status" value="1"/>
</dbReference>
<sequence length="423" mass="49289">MKREEEDRLSSLPDDLLINILNRLPIKQVAATHILSHRWSFLWKEVTTLRLVGYLPTYSSFVPISQLMFSQKITAFEFDCSRRVYQSRIYFNDMLRIWVTEICRFRRTKELKLKLELHNRFYLPPIILQTPTIQVLILLDGNFRLNLPSNGIRLPNLIKLQISGNESSLDLQLLNNLLTSCPLLEDVHFQGKIVLKHQIDQHSMPIYAKNLKFLRLYLDIKKKVYGWYNNRPYFRVLIDAPKLEQFHVVSSTTSKIPAFIFLTIPTGLVEARVYIRTGKLQWCNFVNHGLEMIRSIVGIKFLCLSGNVLGPLSCCVSSRNLPILHCLTKLEVGLDNYPTSWIGLKKFVECCPNLKVLVLKRMNSDFRWDELNRSRLVDLMTTMTTTVNVLKLEDDKYDSGLETFFLNIIKDILQIKVETFSTN</sequence>
<dbReference type="PROSITE" id="PS50181">
    <property type="entry name" value="FBOX"/>
    <property type="match status" value="1"/>
</dbReference>
<dbReference type="Proteomes" id="UP000813463">
    <property type="component" value="Chromosome 6"/>
</dbReference>
<dbReference type="PANTHER" id="PTHR31900">
    <property type="entry name" value="F-BOX/RNI SUPERFAMILY PROTEIN-RELATED"/>
    <property type="match status" value="1"/>
</dbReference>
<evidence type="ECO:0000313" key="3">
    <source>
        <dbReference type="RefSeq" id="XP_056688799.1"/>
    </source>
</evidence>
<dbReference type="InterPro" id="IPR032675">
    <property type="entry name" value="LRR_dom_sf"/>
</dbReference>
<dbReference type="InterPro" id="IPR036047">
    <property type="entry name" value="F-box-like_dom_sf"/>
</dbReference>
<proteinExistence type="predicted"/>
<dbReference type="PANTHER" id="PTHR31900:SF31">
    <property type="entry name" value="F-BOX_LRR-REPEAT PROTEIN 13-LIKE"/>
    <property type="match status" value="1"/>
</dbReference>
<evidence type="ECO:0000313" key="2">
    <source>
        <dbReference type="Proteomes" id="UP000813463"/>
    </source>
</evidence>
<dbReference type="Pfam" id="PF00646">
    <property type="entry name" value="F-box"/>
    <property type="match status" value="1"/>
</dbReference>